<proteinExistence type="predicted"/>
<accession>A0ABP4AQ37</accession>
<feature type="transmembrane region" description="Helical" evidence="1">
    <location>
        <begin position="65"/>
        <end position="87"/>
    </location>
</feature>
<gene>
    <name evidence="2" type="ORF">GCM10009554_29740</name>
</gene>
<sequence length="89" mass="9412">MAAPAERRSEWPLVMSGLVAMTGLVVLTFYNWRNGVLIFAGGVLFAALLRLSLSDSAAGLLRVRGRMFDISLLLGVGAAIAILGLIVPN</sequence>
<dbReference type="RefSeq" id="WP_343969108.1">
    <property type="nucleotide sequence ID" value="NZ_BAAAHK010000007.1"/>
</dbReference>
<reference evidence="3" key="1">
    <citation type="journal article" date="2019" name="Int. J. Syst. Evol. Microbiol.">
        <title>The Global Catalogue of Microorganisms (GCM) 10K type strain sequencing project: providing services to taxonomists for standard genome sequencing and annotation.</title>
        <authorList>
            <consortium name="The Broad Institute Genomics Platform"/>
            <consortium name="The Broad Institute Genome Sequencing Center for Infectious Disease"/>
            <person name="Wu L."/>
            <person name="Ma J."/>
        </authorList>
    </citation>
    <scope>NUCLEOTIDE SEQUENCE [LARGE SCALE GENOMIC DNA]</scope>
    <source>
        <strain evidence="3">JCM 10977</strain>
    </source>
</reference>
<evidence type="ECO:0000313" key="2">
    <source>
        <dbReference type="EMBL" id="GAA0939733.1"/>
    </source>
</evidence>
<keyword evidence="1" id="KW-0812">Transmembrane</keyword>
<organism evidence="2 3">
    <name type="scientific">Kribbella koreensis</name>
    <dbReference type="NCBI Taxonomy" id="57909"/>
    <lineage>
        <taxon>Bacteria</taxon>
        <taxon>Bacillati</taxon>
        <taxon>Actinomycetota</taxon>
        <taxon>Actinomycetes</taxon>
        <taxon>Propionibacteriales</taxon>
        <taxon>Kribbellaceae</taxon>
        <taxon>Kribbella</taxon>
    </lineage>
</organism>
<dbReference type="InterPro" id="IPR021385">
    <property type="entry name" value="DUF3017"/>
</dbReference>
<dbReference type="Pfam" id="PF11222">
    <property type="entry name" value="DUF3017"/>
    <property type="match status" value="1"/>
</dbReference>
<keyword evidence="1" id="KW-0472">Membrane</keyword>
<dbReference type="Proteomes" id="UP001500542">
    <property type="component" value="Unassembled WGS sequence"/>
</dbReference>
<dbReference type="EMBL" id="BAAAHK010000007">
    <property type="protein sequence ID" value="GAA0939733.1"/>
    <property type="molecule type" value="Genomic_DNA"/>
</dbReference>
<name>A0ABP4AQ37_9ACTN</name>
<keyword evidence="3" id="KW-1185">Reference proteome</keyword>
<feature type="transmembrane region" description="Helical" evidence="1">
    <location>
        <begin position="36"/>
        <end position="53"/>
    </location>
</feature>
<evidence type="ECO:0000313" key="3">
    <source>
        <dbReference type="Proteomes" id="UP001500542"/>
    </source>
</evidence>
<feature type="transmembrane region" description="Helical" evidence="1">
    <location>
        <begin position="12"/>
        <end position="30"/>
    </location>
</feature>
<evidence type="ECO:0008006" key="4">
    <source>
        <dbReference type="Google" id="ProtNLM"/>
    </source>
</evidence>
<keyword evidence="1" id="KW-1133">Transmembrane helix</keyword>
<evidence type="ECO:0000256" key="1">
    <source>
        <dbReference type="SAM" id="Phobius"/>
    </source>
</evidence>
<protein>
    <recommendedName>
        <fullName evidence="4">DUF3017 domain-containing protein</fullName>
    </recommendedName>
</protein>
<comment type="caution">
    <text evidence="2">The sequence shown here is derived from an EMBL/GenBank/DDBJ whole genome shotgun (WGS) entry which is preliminary data.</text>
</comment>